<dbReference type="CDD" id="cd06222">
    <property type="entry name" value="RNase_H_like"/>
    <property type="match status" value="1"/>
</dbReference>
<evidence type="ECO:0000259" key="1">
    <source>
        <dbReference type="PROSITE" id="PS50879"/>
    </source>
</evidence>
<sequence>MRTEVEIYWKPPPPEWVTLNSDNSIHTDSSHASVGGLIRDHTGRCLAAYAINLGSCSITRAELRGAIEGLQLAWDTGHRRARVELDYLCAVQLLQSLDALDHQQTDIIQRFRELLTRQWEFVVSHVFGEGNKCVDHLASHGHLLPLGYHSMSCSDPALLNYIMYDCQGISEPRLILNEG</sequence>
<dbReference type="InterPro" id="IPR012337">
    <property type="entry name" value="RNaseH-like_sf"/>
</dbReference>
<accession>A0AAV0R0G0</accession>
<gene>
    <name evidence="2" type="ORF">LITE_LOCUS45869</name>
</gene>
<feature type="domain" description="RNase H type-1" evidence="1">
    <location>
        <begin position="19"/>
        <end position="143"/>
    </location>
</feature>
<dbReference type="EMBL" id="CAMGYJ010000010">
    <property type="protein sequence ID" value="CAI0551222.1"/>
    <property type="molecule type" value="Genomic_DNA"/>
</dbReference>
<dbReference type="Gene3D" id="3.30.420.10">
    <property type="entry name" value="Ribonuclease H-like superfamily/Ribonuclease H"/>
    <property type="match status" value="1"/>
</dbReference>
<evidence type="ECO:0000313" key="3">
    <source>
        <dbReference type="Proteomes" id="UP001154282"/>
    </source>
</evidence>
<proteinExistence type="predicted"/>
<dbReference type="GO" id="GO:0003676">
    <property type="term" value="F:nucleic acid binding"/>
    <property type="evidence" value="ECO:0007669"/>
    <property type="project" value="InterPro"/>
</dbReference>
<protein>
    <recommendedName>
        <fullName evidence="1">RNase H type-1 domain-containing protein</fullName>
    </recommendedName>
</protein>
<dbReference type="InterPro" id="IPR002156">
    <property type="entry name" value="RNaseH_domain"/>
</dbReference>
<dbReference type="InterPro" id="IPR036397">
    <property type="entry name" value="RNaseH_sf"/>
</dbReference>
<organism evidence="2 3">
    <name type="scientific">Linum tenue</name>
    <dbReference type="NCBI Taxonomy" id="586396"/>
    <lineage>
        <taxon>Eukaryota</taxon>
        <taxon>Viridiplantae</taxon>
        <taxon>Streptophyta</taxon>
        <taxon>Embryophyta</taxon>
        <taxon>Tracheophyta</taxon>
        <taxon>Spermatophyta</taxon>
        <taxon>Magnoliopsida</taxon>
        <taxon>eudicotyledons</taxon>
        <taxon>Gunneridae</taxon>
        <taxon>Pentapetalae</taxon>
        <taxon>rosids</taxon>
        <taxon>fabids</taxon>
        <taxon>Malpighiales</taxon>
        <taxon>Linaceae</taxon>
        <taxon>Linum</taxon>
    </lineage>
</organism>
<dbReference type="SUPFAM" id="SSF53098">
    <property type="entry name" value="Ribonuclease H-like"/>
    <property type="match status" value="1"/>
</dbReference>
<reference evidence="2" key="1">
    <citation type="submission" date="2022-08" db="EMBL/GenBank/DDBJ databases">
        <authorList>
            <person name="Gutierrez-Valencia J."/>
        </authorList>
    </citation>
    <scope>NUCLEOTIDE SEQUENCE</scope>
</reference>
<evidence type="ECO:0000313" key="2">
    <source>
        <dbReference type="EMBL" id="CAI0551222.1"/>
    </source>
</evidence>
<dbReference type="InterPro" id="IPR044730">
    <property type="entry name" value="RNase_H-like_dom_plant"/>
</dbReference>
<dbReference type="Pfam" id="PF13456">
    <property type="entry name" value="RVT_3"/>
    <property type="match status" value="1"/>
</dbReference>
<keyword evidence="3" id="KW-1185">Reference proteome</keyword>
<dbReference type="GO" id="GO:0004523">
    <property type="term" value="F:RNA-DNA hybrid ribonuclease activity"/>
    <property type="evidence" value="ECO:0007669"/>
    <property type="project" value="InterPro"/>
</dbReference>
<dbReference type="PROSITE" id="PS50879">
    <property type="entry name" value="RNASE_H_1"/>
    <property type="match status" value="1"/>
</dbReference>
<dbReference type="AlphaFoldDB" id="A0AAV0R0G0"/>
<comment type="caution">
    <text evidence="2">The sequence shown here is derived from an EMBL/GenBank/DDBJ whole genome shotgun (WGS) entry which is preliminary data.</text>
</comment>
<dbReference type="PANTHER" id="PTHR47723">
    <property type="entry name" value="OS05G0353850 PROTEIN"/>
    <property type="match status" value="1"/>
</dbReference>
<dbReference type="PANTHER" id="PTHR47723:SF13">
    <property type="entry name" value="PUTATIVE-RELATED"/>
    <property type="match status" value="1"/>
</dbReference>
<dbReference type="Proteomes" id="UP001154282">
    <property type="component" value="Unassembled WGS sequence"/>
</dbReference>
<name>A0AAV0R0G0_9ROSI</name>
<dbReference type="InterPro" id="IPR053151">
    <property type="entry name" value="RNase_H-like"/>
</dbReference>